<dbReference type="NCBIfam" id="NF033546">
    <property type="entry name" value="transpos_IS21"/>
    <property type="match status" value="1"/>
</dbReference>
<dbReference type="EMBL" id="BSSA01000006">
    <property type="protein sequence ID" value="GLW70199.1"/>
    <property type="molecule type" value="Genomic_DNA"/>
</dbReference>
<feature type="region of interest" description="Disordered" evidence="1">
    <location>
        <begin position="529"/>
        <end position="556"/>
    </location>
</feature>
<feature type="domain" description="Transposase for insertion sequence element IS21-like C-terminal" evidence="2">
    <location>
        <begin position="317"/>
        <end position="383"/>
    </location>
</feature>
<comment type="caution">
    <text evidence="3">The sequence shown here is derived from an EMBL/GenBank/DDBJ whole genome shotgun (WGS) entry which is preliminary data.</text>
</comment>
<feature type="compositionally biased region" description="Basic and acidic residues" evidence="1">
    <location>
        <begin position="541"/>
        <end position="556"/>
    </location>
</feature>
<evidence type="ECO:0000256" key="1">
    <source>
        <dbReference type="SAM" id="MobiDB-lite"/>
    </source>
</evidence>
<name>A0A9W6Q5G1_9ACTN</name>
<proteinExistence type="predicted"/>
<accession>A0A9W6Q5G1</accession>
<evidence type="ECO:0000313" key="4">
    <source>
        <dbReference type="Proteomes" id="UP001165041"/>
    </source>
</evidence>
<sequence length="556" mass="62297">MALSRELLFERIRRDRRADPSVSGRQLALRYRVSRNTVAEALRTPVPPERKKPEPRGSVLEPVMARIDEMLWSDLEAPRKQRHTIERIKVRLAVEHGFELASYSTIRDYVHDRRPQLTALAKESRRHLEGTVPQEKQPGQEAEVDFADVWLDLAGERVKCVLFTLRLSYSGKAVHRVYATASQQAFLEGHAAAFETLGGVPARHIRYDNLRPAVRQVCFGRDRNESTRWVSFRSWYGVTPFYCIPGEEGAHEKGGVEHEGGRFRRTHLVPPPQVATLAELNEMLAEIDQLEDDRHIQGRPTSIGFDFEAERPLLNPLPADAYDCGLDLTPTVHRNGRITVRQCYYSVPARFIGGTVRVSLRANELLVFDGRHVVAKHPRLTRRYTYHDILDHYLEVLLVKPGALAGAAALAQARAEGTFTSAHEAFWAAAREAHGEREGTRALIEVLLLHRQLPADAVVAGMEAVLRTGSCSAELVAIEARKAQETPGVLQEPAEPVTEDPVQAEALARLGLAPEARGNVISLHARRPLPADTRPLPSLSKYDRLLKRRSTEEGTA</sequence>
<gene>
    <name evidence="3" type="primary">istA</name>
    <name evidence="3" type="ORF">Kpho02_24980</name>
</gene>
<dbReference type="Proteomes" id="UP001165041">
    <property type="component" value="Unassembled WGS sequence"/>
</dbReference>
<evidence type="ECO:0000259" key="2">
    <source>
        <dbReference type="Pfam" id="PF22483"/>
    </source>
</evidence>
<organism evidence="3 4">
    <name type="scientific">Kitasatospora phosalacinea</name>
    <dbReference type="NCBI Taxonomy" id="2065"/>
    <lineage>
        <taxon>Bacteria</taxon>
        <taxon>Bacillati</taxon>
        <taxon>Actinomycetota</taxon>
        <taxon>Actinomycetes</taxon>
        <taxon>Kitasatosporales</taxon>
        <taxon>Streptomycetaceae</taxon>
        <taxon>Kitasatospora</taxon>
    </lineage>
</organism>
<evidence type="ECO:0000313" key="3">
    <source>
        <dbReference type="EMBL" id="GLW70199.1"/>
    </source>
</evidence>
<reference evidence="3" key="1">
    <citation type="submission" date="2023-02" db="EMBL/GenBank/DDBJ databases">
        <title>Kitasatospora phosalacinea NBRC 14627.</title>
        <authorList>
            <person name="Ichikawa N."/>
            <person name="Sato H."/>
            <person name="Tonouchi N."/>
        </authorList>
    </citation>
    <scope>NUCLEOTIDE SEQUENCE</scope>
    <source>
        <strain evidence="3">NBRC 14627</strain>
    </source>
</reference>
<dbReference type="AlphaFoldDB" id="A0A9W6Q5G1"/>
<dbReference type="PANTHER" id="PTHR35004:SF7">
    <property type="entry name" value="INTEGRASE PROTEIN"/>
    <property type="match status" value="1"/>
</dbReference>
<dbReference type="InterPro" id="IPR054353">
    <property type="entry name" value="IstA-like_C"/>
</dbReference>
<protein>
    <submittedName>
        <fullName evidence="3">Transposase</fullName>
    </submittedName>
</protein>
<dbReference type="Pfam" id="PF22483">
    <property type="entry name" value="Mu-transpos_C_2"/>
    <property type="match status" value="1"/>
</dbReference>
<dbReference type="PANTHER" id="PTHR35004">
    <property type="entry name" value="TRANSPOSASE RV3428C-RELATED"/>
    <property type="match status" value="1"/>
</dbReference>